<organism evidence="1 2">
    <name type="scientific">Paramuricea clavata</name>
    <name type="common">Red gorgonian</name>
    <name type="synonym">Violescent sea-whip</name>
    <dbReference type="NCBI Taxonomy" id="317549"/>
    <lineage>
        <taxon>Eukaryota</taxon>
        <taxon>Metazoa</taxon>
        <taxon>Cnidaria</taxon>
        <taxon>Anthozoa</taxon>
        <taxon>Octocorallia</taxon>
        <taxon>Malacalcyonacea</taxon>
        <taxon>Plexauridae</taxon>
        <taxon>Paramuricea</taxon>
    </lineage>
</organism>
<comment type="caution">
    <text evidence="1">The sequence shown here is derived from an EMBL/GenBank/DDBJ whole genome shotgun (WGS) entry which is preliminary data.</text>
</comment>
<dbReference type="Proteomes" id="UP001152795">
    <property type="component" value="Unassembled WGS sequence"/>
</dbReference>
<dbReference type="PANTHER" id="PTHR46289">
    <property type="entry name" value="52 KDA REPRESSOR OF THE INHIBITOR OF THE PROTEIN KINASE-LIKE PROTEIN-RELATED"/>
    <property type="match status" value="1"/>
</dbReference>
<evidence type="ECO:0000313" key="1">
    <source>
        <dbReference type="EMBL" id="CAB3981323.1"/>
    </source>
</evidence>
<keyword evidence="2" id="KW-1185">Reference proteome</keyword>
<dbReference type="EMBL" id="CACRXK020000375">
    <property type="protein sequence ID" value="CAB3981323.1"/>
    <property type="molecule type" value="Genomic_DNA"/>
</dbReference>
<name>A0A6S7FVA7_PARCT</name>
<dbReference type="SUPFAM" id="SSF53098">
    <property type="entry name" value="Ribonuclease H-like"/>
    <property type="match status" value="1"/>
</dbReference>
<dbReference type="InterPro" id="IPR012337">
    <property type="entry name" value="RNaseH-like_sf"/>
</dbReference>
<gene>
    <name evidence="1" type="ORF">PACLA_8A076334</name>
</gene>
<protein>
    <submittedName>
        <fullName evidence="1">Zinc finger MYM-type 1-like</fullName>
    </submittedName>
</protein>
<proteinExistence type="predicted"/>
<dbReference type="PANTHER" id="PTHR46289:SF19">
    <property type="entry name" value="ZINC FINGER MYM-TYPE CONTAINING 1"/>
    <property type="match status" value="1"/>
</dbReference>
<accession>A0A6S7FVA7</accession>
<dbReference type="InterPro" id="IPR052958">
    <property type="entry name" value="IFN-induced_PKR_regulator"/>
</dbReference>
<dbReference type="AlphaFoldDB" id="A0A6S7FVA7"/>
<sequence length="453" mass="51089">MRPYHVTYLSAQSQNEFIELIGHEVQQRIIQEIKDAGMYSVMADTTPDVSHKDWLAIACRYVDMMGQPRERLVLLTEAVDKTGEGGATEIIGSLTKQGLNLDELCFQSYDYTASMSAHRSNMVIEHSCKASPIITEPFNVLEALYVSYTGSTKRMSSLEDSIQSMKVDDPLNLRNLSRTRWTARAESIKSVWICYEAILDSLSNLEQSDDGTASGLHSKLLRFDCIVSIMFTKNIMYKTKRMTATLQSEDLNVIDAITIVQSTVNNLQNVNDNIDGMNKEIQAAASFAEKHGVDVGSDFLRYHRQRKPSRRIDDNPNTTANLNVESFYRKEFKAVLDTQINTFTDVLENCVATIKPLFQALQPGQEPSSIQTFEALAKFHPDKDRPDPDALISEIETFKLHLKTTHEDAKDISSDAKKAEEMKFVFPLTNRAFRLVLTAPVTVAKDKRTFSIS</sequence>
<reference evidence="1" key="1">
    <citation type="submission" date="2020-04" db="EMBL/GenBank/DDBJ databases">
        <authorList>
            <person name="Alioto T."/>
            <person name="Alioto T."/>
            <person name="Gomez Garrido J."/>
        </authorList>
    </citation>
    <scope>NUCLEOTIDE SEQUENCE</scope>
    <source>
        <strain evidence="1">A484AB</strain>
    </source>
</reference>
<evidence type="ECO:0000313" key="2">
    <source>
        <dbReference type="Proteomes" id="UP001152795"/>
    </source>
</evidence>
<dbReference type="OrthoDB" id="1292175at2759"/>